<dbReference type="SUPFAM" id="SSF54285">
    <property type="entry name" value="MoaD/ThiS"/>
    <property type="match status" value="1"/>
</dbReference>
<evidence type="ECO:0000313" key="3">
    <source>
        <dbReference type="Proteomes" id="UP000182589"/>
    </source>
</evidence>
<dbReference type="PANTHER" id="PTHR34472:SF1">
    <property type="entry name" value="SULFUR CARRIER PROTEIN THIS"/>
    <property type="match status" value="1"/>
</dbReference>
<dbReference type="Gene3D" id="3.10.20.30">
    <property type="match status" value="1"/>
</dbReference>
<sequence length="66" mass="7100">MQVIVNGRLIDVPTGITVDGLLMQLNLAEERVAVEHNQQVLDRGAFAQTVLVEGDVLEVVRFVGGG</sequence>
<proteinExistence type="predicted"/>
<reference evidence="2" key="1">
    <citation type="submission" date="2016-10" db="EMBL/GenBank/DDBJ databases">
        <authorList>
            <person name="de Groot N.N."/>
        </authorList>
    </citation>
    <scope>NUCLEOTIDE SEQUENCE [LARGE SCALE GENOMIC DNA]</scope>
    <source>
        <strain evidence="2">DSM 12489</strain>
    </source>
</reference>
<dbReference type="InterPro" id="IPR012675">
    <property type="entry name" value="Beta-grasp_dom_sf"/>
</dbReference>
<evidence type="ECO:0000313" key="2">
    <source>
        <dbReference type="EMBL" id="SDW14513.1"/>
    </source>
</evidence>
<dbReference type="AlphaFoldDB" id="A0A1H2R4Z1"/>
<dbReference type="Proteomes" id="UP001157137">
    <property type="component" value="Unassembled WGS sequence"/>
</dbReference>
<evidence type="ECO:0000313" key="1">
    <source>
        <dbReference type="EMBL" id="GLV13181.1"/>
    </source>
</evidence>
<dbReference type="InterPro" id="IPR003749">
    <property type="entry name" value="ThiS/MoaD-like"/>
</dbReference>
<dbReference type="Proteomes" id="UP000182589">
    <property type="component" value="Unassembled WGS sequence"/>
</dbReference>
<reference evidence="3" key="2">
    <citation type="submission" date="2016-10" db="EMBL/GenBank/DDBJ databases">
        <authorList>
            <person name="Varghese N."/>
        </authorList>
    </citation>
    <scope>NUCLEOTIDE SEQUENCE [LARGE SCALE GENOMIC DNA]</scope>
    <source>
        <strain evidence="3">DSM 12489</strain>
    </source>
</reference>
<keyword evidence="3" id="KW-1185">Reference proteome</keyword>
<dbReference type="CDD" id="cd00565">
    <property type="entry name" value="Ubl_ThiS"/>
    <property type="match status" value="1"/>
</dbReference>
<dbReference type="STRING" id="89784.SAMN04489725_102166"/>
<protein>
    <submittedName>
        <fullName evidence="2">Sulfur carrier protein ThiS</fullName>
    </submittedName>
    <submittedName>
        <fullName evidence="1">Thiamine biosynthesis protein ThiS</fullName>
    </submittedName>
</protein>
<dbReference type="InterPro" id="IPR010035">
    <property type="entry name" value="Thi_S"/>
</dbReference>
<dbReference type="Pfam" id="PF02597">
    <property type="entry name" value="ThiS"/>
    <property type="match status" value="1"/>
</dbReference>
<reference evidence="1" key="3">
    <citation type="submission" date="2023-02" db="EMBL/GenBank/DDBJ databases">
        <title>Proposal of a novel subspecies: Alicyclobacillus hesperidum subspecies aegle.</title>
        <authorList>
            <person name="Goto K."/>
            <person name="Fujii T."/>
            <person name="Yasui K."/>
            <person name="Mochida K."/>
            <person name="Kato-Tanaka Y."/>
            <person name="Morohoshi S."/>
            <person name="An S.Y."/>
            <person name="Kasai H."/>
            <person name="Yokota A."/>
        </authorList>
    </citation>
    <scope>NUCLEOTIDE SEQUENCE</scope>
    <source>
        <strain evidence="1">DSM 12766</strain>
    </source>
</reference>
<accession>A0A1H2R4Z1</accession>
<dbReference type="PANTHER" id="PTHR34472">
    <property type="entry name" value="SULFUR CARRIER PROTEIN THIS"/>
    <property type="match status" value="1"/>
</dbReference>
<dbReference type="NCBIfam" id="TIGR01683">
    <property type="entry name" value="thiS"/>
    <property type="match status" value="1"/>
</dbReference>
<dbReference type="EMBL" id="BSRA01000004">
    <property type="protein sequence ID" value="GLV13181.1"/>
    <property type="molecule type" value="Genomic_DNA"/>
</dbReference>
<dbReference type="InterPro" id="IPR016155">
    <property type="entry name" value="Mopterin_synth/thiamin_S_b"/>
</dbReference>
<name>A0A1H2R4Z1_9BACL</name>
<dbReference type="EMBL" id="FNOJ01000002">
    <property type="protein sequence ID" value="SDW14513.1"/>
    <property type="molecule type" value="Genomic_DNA"/>
</dbReference>
<dbReference type="RefSeq" id="WP_040290920.1">
    <property type="nucleotide sequence ID" value="NZ_BSRA01000004.1"/>
</dbReference>
<gene>
    <name evidence="1" type="primary">thiS</name>
    <name evidence="1" type="ORF">Heshes_08650</name>
    <name evidence="2" type="ORF">SAMN04489725_102166</name>
</gene>
<organism evidence="2 3">
    <name type="scientific">Alicyclobacillus hesperidum</name>
    <dbReference type="NCBI Taxonomy" id="89784"/>
    <lineage>
        <taxon>Bacteria</taxon>
        <taxon>Bacillati</taxon>
        <taxon>Bacillota</taxon>
        <taxon>Bacilli</taxon>
        <taxon>Bacillales</taxon>
        <taxon>Alicyclobacillaceae</taxon>
        <taxon>Alicyclobacillus</taxon>
    </lineage>
</organism>